<dbReference type="Proteomes" id="UP000636918">
    <property type="component" value="Unassembled WGS sequence"/>
</dbReference>
<dbReference type="InterPro" id="IPR013762">
    <property type="entry name" value="Integrase-like_cat_sf"/>
</dbReference>
<proteinExistence type="predicted"/>
<dbReference type="EMBL" id="JAERSG010000003">
    <property type="protein sequence ID" value="MBL0748488.1"/>
    <property type="molecule type" value="Genomic_DNA"/>
</dbReference>
<dbReference type="PANTHER" id="PTHR30349:SF64">
    <property type="entry name" value="PROPHAGE INTEGRASE INTD-RELATED"/>
    <property type="match status" value="1"/>
</dbReference>
<name>A0ABS1L9W9_9ACTN</name>
<sequence length="155" mass="16970">MDRQLLTRLNRVTEFGPLKTRASYRTIPLPATVVDALNGHLAARDIGDEDLVFTLDGRPITRQAFGHVWRPVAKVAGLNQATGPGMHALRHYYASLLIRYGESVKTVQARLGHASASETLDTYSHLWPDSDDRTREAIDSVLGRPQGSGVEVPGA</sequence>
<evidence type="ECO:0000313" key="4">
    <source>
        <dbReference type="Proteomes" id="UP000636918"/>
    </source>
</evidence>
<dbReference type="InterPro" id="IPR002104">
    <property type="entry name" value="Integrase_catalytic"/>
</dbReference>
<evidence type="ECO:0000256" key="1">
    <source>
        <dbReference type="ARBA" id="ARBA00023172"/>
    </source>
</evidence>
<dbReference type="RefSeq" id="WP_201936825.1">
    <property type="nucleotide sequence ID" value="NZ_JAERSG010000003.1"/>
</dbReference>
<evidence type="ECO:0000259" key="2">
    <source>
        <dbReference type="PROSITE" id="PS51898"/>
    </source>
</evidence>
<accession>A0ABS1L9W9</accession>
<comment type="caution">
    <text evidence="3">The sequence shown here is derived from an EMBL/GenBank/DDBJ whole genome shotgun (WGS) entry which is preliminary data.</text>
</comment>
<dbReference type="InterPro" id="IPR011010">
    <property type="entry name" value="DNA_brk_join_enz"/>
</dbReference>
<dbReference type="Pfam" id="PF00589">
    <property type="entry name" value="Phage_integrase"/>
    <property type="match status" value="1"/>
</dbReference>
<dbReference type="InterPro" id="IPR050090">
    <property type="entry name" value="Tyrosine_recombinase_XerCD"/>
</dbReference>
<gene>
    <name evidence="3" type="ORF">JI751_12780</name>
</gene>
<dbReference type="PANTHER" id="PTHR30349">
    <property type="entry name" value="PHAGE INTEGRASE-RELATED"/>
    <property type="match status" value="1"/>
</dbReference>
<reference evidence="3 4" key="1">
    <citation type="submission" date="2021-01" db="EMBL/GenBank/DDBJ databases">
        <title>Genome seq and assembly of Nocardiodes sp. G10.</title>
        <authorList>
            <person name="Chhetri G."/>
        </authorList>
    </citation>
    <scope>NUCLEOTIDE SEQUENCE [LARGE SCALE GENOMIC DNA]</scope>
    <source>
        <strain evidence="3 4">G10</strain>
    </source>
</reference>
<dbReference type="CDD" id="cd01189">
    <property type="entry name" value="INT_ICEBs1_C_like"/>
    <property type="match status" value="1"/>
</dbReference>
<keyword evidence="4" id="KW-1185">Reference proteome</keyword>
<dbReference type="Gene3D" id="1.10.443.10">
    <property type="entry name" value="Intergrase catalytic core"/>
    <property type="match status" value="1"/>
</dbReference>
<evidence type="ECO:0000313" key="3">
    <source>
        <dbReference type="EMBL" id="MBL0748488.1"/>
    </source>
</evidence>
<feature type="domain" description="Tyr recombinase" evidence="2">
    <location>
        <begin position="1"/>
        <end position="139"/>
    </location>
</feature>
<dbReference type="SUPFAM" id="SSF56349">
    <property type="entry name" value="DNA breaking-rejoining enzymes"/>
    <property type="match status" value="1"/>
</dbReference>
<organism evidence="3 4">
    <name type="scientific">Nocardioides baculatus</name>
    <dbReference type="NCBI Taxonomy" id="2801337"/>
    <lineage>
        <taxon>Bacteria</taxon>
        <taxon>Bacillati</taxon>
        <taxon>Actinomycetota</taxon>
        <taxon>Actinomycetes</taxon>
        <taxon>Propionibacteriales</taxon>
        <taxon>Nocardioidaceae</taxon>
        <taxon>Nocardioides</taxon>
    </lineage>
</organism>
<dbReference type="PROSITE" id="PS51898">
    <property type="entry name" value="TYR_RECOMBINASE"/>
    <property type="match status" value="1"/>
</dbReference>
<protein>
    <submittedName>
        <fullName evidence="3">Site-specific integrase</fullName>
    </submittedName>
</protein>
<keyword evidence="1" id="KW-0233">DNA recombination</keyword>